<dbReference type="Gene3D" id="3.40.50.1000">
    <property type="entry name" value="HAD superfamily/HAD-like"/>
    <property type="match status" value="1"/>
</dbReference>
<feature type="transmembrane region" description="Helical" evidence="14">
    <location>
        <begin position="218"/>
        <end position="239"/>
    </location>
</feature>
<dbReference type="Pfam" id="PF00702">
    <property type="entry name" value="Hydrolase"/>
    <property type="match status" value="1"/>
</dbReference>
<keyword evidence="5" id="KW-0597">Phosphoprotein</keyword>
<protein>
    <submittedName>
        <fullName evidence="17">Type cbb3 cytochrome oxidase biogenesis protein CcoI</fullName>
    </submittedName>
</protein>
<keyword evidence="18" id="KW-1185">Reference proteome</keyword>
<dbReference type="PANTHER" id="PTHR43520">
    <property type="entry name" value="ATP7, ISOFORM B"/>
    <property type="match status" value="1"/>
</dbReference>
<keyword evidence="7" id="KW-0479">Metal-binding</keyword>
<organism evidence="17 18">
    <name type="scientific">Sandaracinus amylolyticus</name>
    <dbReference type="NCBI Taxonomy" id="927083"/>
    <lineage>
        <taxon>Bacteria</taxon>
        <taxon>Pseudomonadati</taxon>
        <taxon>Myxococcota</taxon>
        <taxon>Polyangia</taxon>
        <taxon>Polyangiales</taxon>
        <taxon>Sandaracinaceae</taxon>
        <taxon>Sandaracinus</taxon>
    </lineage>
</organism>
<evidence type="ECO:0000256" key="14">
    <source>
        <dbReference type="SAM" id="Phobius"/>
    </source>
</evidence>
<keyword evidence="12 14" id="KW-0472">Membrane</keyword>
<keyword evidence="8" id="KW-0460">Magnesium</keyword>
<dbReference type="SUPFAM" id="SSF56784">
    <property type="entry name" value="HAD-like"/>
    <property type="match status" value="1"/>
</dbReference>
<evidence type="ECO:0000256" key="11">
    <source>
        <dbReference type="ARBA" id="ARBA00023065"/>
    </source>
</evidence>
<dbReference type="GO" id="GO:0005507">
    <property type="term" value="F:copper ion binding"/>
    <property type="evidence" value="ECO:0007669"/>
    <property type="project" value="TreeGrafter"/>
</dbReference>
<dbReference type="InterPro" id="IPR023299">
    <property type="entry name" value="ATPase_P-typ_cyto_dom_N"/>
</dbReference>
<evidence type="ECO:0000256" key="4">
    <source>
        <dbReference type="ARBA" id="ARBA00022475"/>
    </source>
</evidence>
<feature type="domain" description="Putative metal-binding" evidence="16">
    <location>
        <begin position="30"/>
        <end position="73"/>
    </location>
</feature>
<dbReference type="SUPFAM" id="SSF81653">
    <property type="entry name" value="Calcium ATPase, transduction domain A"/>
    <property type="match status" value="1"/>
</dbReference>
<feature type="transmembrane region" description="Helical" evidence="14">
    <location>
        <begin position="431"/>
        <end position="450"/>
    </location>
</feature>
<evidence type="ECO:0000256" key="2">
    <source>
        <dbReference type="ARBA" id="ARBA00006024"/>
    </source>
</evidence>
<evidence type="ECO:0000256" key="10">
    <source>
        <dbReference type="ARBA" id="ARBA00022989"/>
    </source>
</evidence>
<evidence type="ECO:0000256" key="1">
    <source>
        <dbReference type="ARBA" id="ARBA00004651"/>
    </source>
</evidence>
<evidence type="ECO:0000259" key="16">
    <source>
        <dbReference type="Pfam" id="PF12156"/>
    </source>
</evidence>
<keyword evidence="4" id="KW-1003">Cell membrane</keyword>
<dbReference type="GO" id="GO:0016887">
    <property type="term" value="F:ATP hydrolysis activity"/>
    <property type="evidence" value="ECO:0007669"/>
    <property type="project" value="InterPro"/>
</dbReference>
<dbReference type="InterPro" id="IPR059000">
    <property type="entry name" value="ATPase_P-type_domA"/>
</dbReference>
<dbReference type="SUPFAM" id="SSF55008">
    <property type="entry name" value="HMA, heavy metal-associated domain"/>
    <property type="match status" value="1"/>
</dbReference>
<evidence type="ECO:0000259" key="15">
    <source>
        <dbReference type="Pfam" id="PF00122"/>
    </source>
</evidence>
<feature type="transmembrane region" description="Helical" evidence="14">
    <location>
        <begin position="251"/>
        <end position="269"/>
    </location>
</feature>
<proteinExistence type="inferred from homology"/>
<feature type="transmembrane region" description="Helical" evidence="14">
    <location>
        <begin position="181"/>
        <end position="206"/>
    </location>
</feature>
<accession>A0A0F6YJD3</accession>
<sequence>MALAEASLAGSPDDRRALSTPHASAADTTCAHCGSALGPGAIDAYCCAGCRAVAELLRASGMERFYDLRGGAGAPVALADPARRDLGWLAPIDAQRAETSGACRVALDAQGMHCAGCVWLVDRLFEQHDDALRVIANPSLGRIELWVGPRFDLGAFVREVERFGYLLGPALKKGAPREDALLVRTGVAVALAANAMMFALAIYLGLREGPLFELMRTLEVVLAAATVAVGAPIFARGAIEGLRRGVLHLDLPIALGMFLALAGTIWAYFARPHASYGDTVAIFVALMLLGRWLQQRVVARNRDRLLESEGADGLFTRRVEDGRMTMVRCSEVRRGDVLLIAPGELVPVDARLEGAESVSVSLDWIHGESAPRRVEPGAVIAAGAFSAGMRAFTVRSESAFADSPLVSLLGRPVPETDARTASPWWDLVSRVYVVAVLVVASLSLAAWCLATGDLSRALEVTTAVLVVTCPCGIGIATPLAYELAGSGLRRLGLYVRRERLLDRVPAIRRVVFDKTGTLTTGAPELVDVAALAALPSDARAALADLVARSTHPKSLAVRRALGGSVTLREDVIVDEHPGCGLEARIDGATWRLGRAGWAGEADAEMLLSRDGVVVAALRTREAIRPDAREEVAALAAEGHEVWILSGDEPARVRALAAQLGIASERAIGGCSPEGKAAWIREHDRGDTLFVGDGINDGPAAEIAFTSGTPAVDRPFLPSRADFWFTTPGLGPIRALLHVGSRMRRIARRNLVIAVAYNGLAVSLCVAGLMQPWLAAVMMPASSLVVIGATALSLSRGAAWQSRGAAWQSRGAASESESRDATRVVCT</sequence>
<dbReference type="InterPro" id="IPR008250">
    <property type="entry name" value="ATPase_P-typ_transduc_dom_A_sf"/>
</dbReference>
<feature type="domain" description="P-type ATPase A" evidence="15">
    <location>
        <begin position="317"/>
        <end position="387"/>
    </location>
</feature>
<dbReference type="Proteomes" id="UP000034883">
    <property type="component" value="Chromosome"/>
</dbReference>
<feature type="transmembrane region" description="Helical" evidence="14">
    <location>
        <begin position="462"/>
        <end position="481"/>
    </location>
</feature>
<dbReference type="NCBIfam" id="TIGR01494">
    <property type="entry name" value="ATPase_P-type"/>
    <property type="match status" value="1"/>
</dbReference>
<reference evidence="17 18" key="1">
    <citation type="submission" date="2015-03" db="EMBL/GenBank/DDBJ databases">
        <title>Genome assembly of Sandaracinus amylolyticus DSM 53668.</title>
        <authorList>
            <person name="Sharma G."/>
            <person name="Subramanian S."/>
        </authorList>
    </citation>
    <scope>NUCLEOTIDE SEQUENCE [LARGE SCALE GENOMIC DNA]</scope>
    <source>
        <strain evidence="17 18">DSM 53668</strain>
    </source>
</reference>
<dbReference type="InterPro" id="IPR021993">
    <property type="entry name" value="ATPase-cat-bd"/>
</dbReference>
<keyword evidence="11" id="KW-0406">Ion transport</keyword>
<keyword evidence="3" id="KW-0813">Transport</keyword>
<feature type="region of interest" description="Disordered" evidence="13">
    <location>
        <begin position="1"/>
        <end position="20"/>
    </location>
</feature>
<comment type="subcellular location">
    <subcellularLocation>
        <location evidence="1">Cell membrane</location>
        <topology evidence="1">Multi-pass membrane protein</topology>
    </subcellularLocation>
</comment>
<dbReference type="PROSITE" id="PS00154">
    <property type="entry name" value="ATPASE_E1_E2"/>
    <property type="match status" value="1"/>
</dbReference>
<evidence type="ECO:0000256" key="9">
    <source>
        <dbReference type="ARBA" id="ARBA00022967"/>
    </source>
</evidence>
<evidence type="ECO:0000256" key="12">
    <source>
        <dbReference type="ARBA" id="ARBA00023136"/>
    </source>
</evidence>
<dbReference type="Gene3D" id="2.70.150.10">
    <property type="entry name" value="Calcium-transporting ATPase, cytoplasmic transduction domain A"/>
    <property type="match status" value="1"/>
</dbReference>
<dbReference type="RefSeq" id="WP_053235136.1">
    <property type="nucleotide sequence ID" value="NZ_CP011125.1"/>
</dbReference>
<evidence type="ECO:0000256" key="7">
    <source>
        <dbReference type="ARBA" id="ARBA00022723"/>
    </source>
</evidence>
<feature type="transmembrane region" description="Helical" evidence="14">
    <location>
        <begin position="750"/>
        <end position="769"/>
    </location>
</feature>
<evidence type="ECO:0000256" key="5">
    <source>
        <dbReference type="ARBA" id="ARBA00022553"/>
    </source>
</evidence>
<dbReference type="EMBL" id="CP011125">
    <property type="protein sequence ID" value="AKF07938.1"/>
    <property type="molecule type" value="Genomic_DNA"/>
</dbReference>
<dbReference type="AlphaFoldDB" id="A0A0F6YJD3"/>
<dbReference type="InterPro" id="IPR018303">
    <property type="entry name" value="ATPase_P-typ_P_site"/>
</dbReference>
<dbReference type="KEGG" id="samy:DB32_005087"/>
<comment type="similarity">
    <text evidence="2">Belongs to the cation transport ATPase (P-type) (TC 3.A.3) family. Type IB subfamily.</text>
</comment>
<dbReference type="OrthoDB" id="2490525at2"/>
<dbReference type="InterPro" id="IPR023214">
    <property type="entry name" value="HAD_sf"/>
</dbReference>
<evidence type="ECO:0000256" key="13">
    <source>
        <dbReference type="SAM" id="MobiDB-lite"/>
    </source>
</evidence>
<evidence type="ECO:0000256" key="6">
    <source>
        <dbReference type="ARBA" id="ARBA00022692"/>
    </source>
</evidence>
<gene>
    <name evidence="17" type="ORF">DB32_005087</name>
</gene>
<evidence type="ECO:0000313" key="18">
    <source>
        <dbReference type="Proteomes" id="UP000034883"/>
    </source>
</evidence>
<evidence type="ECO:0000313" key="17">
    <source>
        <dbReference type="EMBL" id="AKF07938.1"/>
    </source>
</evidence>
<dbReference type="GO" id="GO:0043682">
    <property type="term" value="F:P-type divalent copper transporter activity"/>
    <property type="evidence" value="ECO:0007669"/>
    <property type="project" value="TreeGrafter"/>
</dbReference>
<dbReference type="InterPro" id="IPR036163">
    <property type="entry name" value="HMA_dom_sf"/>
</dbReference>
<dbReference type="GO" id="GO:0005524">
    <property type="term" value="F:ATP binding"/>
    <property type="evidence" value="ECO:0007669"/>
    <property type="project" value="InterPro"/>
</dbReference>
<evidence type="ECO:0000256" key="3">
    <source>
        <dbReference type="ARBA" id="ARBA00022448"/>
    </source>
</evidence>
<dbReference type="InterPro" id="IPR001757">
    <property type="entry name" value="P_typ_ATPase"/>
</dbReference>
<evidence type="ECO:0000256" key="8">
    <source>
        <dbReference type="ARBA" id="ARBA00022842"/>
    </source>
</evidence>
<dbReference type="Pfam" id="PF00122">
    <property type="entry name" value="E1-E2_ATPase"/>
    <property type="match status" value="1"/>
</dbReference>
<dbReference type="STRING" id="927083.DB32_005087"/>
<dbReference type="GO" id="GO:0055070">
    <property type="term" value="P:copper ion homeostasis"/>
    <property type="evidence" value="ECO:0007669"/>
    <property type="project" value="TreeGrafter"/>
</dbReference>
<feature type="transmembrane region" description="Helical" evidence="14">
    <location>
        <begin position="275"/>
        <end position="293"/>
    </location>
</feature>
<dbReference type="PANTHER" id="PTHR43520:SF5">
    <property type="entry name" value="CATION-TRANSPORTING P-TYPE ATPASE-RELATED"/>
    <property type="match status" value="1"/>
</dbReference>
<dbReference type="Gene3D" id="3.40.1110.10">
    <property type="entry name" value="Calcium-transporting ATPase, cytoplasmic domain N"/>
    <property type="match status" value="1"/>
</dbReference>
<dbReference type="GO" id="GO:0005886">
    <property type="term" value="C:plasma membrane"/>
    <property type="evidence" value="ECO:0007669"/>
    <property type="project" value="UniProtKB-SubCell"/>
</dbReference>
<dbReference type="Pfam" id="PF12156">
    <property type="entry name" value="ATPase-cat_bd"/>
    <property type="match status" value="1"/>
</dbReference>
<keyword evidence="9" id="KW-1278">Translocase</keyword>
<keyword evidence="10 14" id="KW-1133">Transmembrane helix</keyword>
<name>A0A0F6YJD3_9BACT</name>
<feature type="transmembrane region" description="Helical" evidence="14">
    <location>
        <begin position="775"/>
        <end position="793"/>
    </location>
</feature>
<dbReference type="InterPro" id="IPR036412">
    <property type="entry name" value="HAD-like_sf"/>
</dbReference>
<keyword evidence="6 14" id="KW-0812">Transmembrane</keyword>